<dbReference type="InterPro" id="IPR007712">
    <property type="entry name" value="RelE/ParE_toxin"/>
</dbReference>
<keyword evidence="4" id="KW-1185">Reference proteome</keyword>
<organism evidence="3 4">
    <name type="scientific">Spirulina subsalsa FACHB-351</name>
    <dbReference type="NCBI Taxonomy" id="234711"/>
    <lineage>
        <taxon>Bacteria</taxon>
        <taxon>Bacillati</taxon>
        <taxon>Cyanobacteriota</taxon>
        <taxon>Cyanophyceae</taxon>
        <taxon>Spirulinales</taxon>
        <taxon>Spirulinaceae</taxon>
        <taxon>Spirulina</taxon>
    </lineage>
</organism>
<evidence type="ECO:0000313" key="3">
    <source>
        <dbReference type="EMBL" id="MCW6037462.1"/>
    </source>
</evidence>
<dbReference type="InterPro" id="IPR051803">
    <property type="entry name" value="TA_system_RelE-like_toxin"/>
</dbReference>
<dbReference type="Proteomes" id="UP001526426">
    <property type="component" value="Unassembled WGS sequence"/>
</dbReference>
<proteinExistence type="inferred from homology"/>
<keyword evidence="2" id="KW-1277">Toxin-antitoxin system</keyword>
<evidence type="ECO:0000313" key="4">
    <source>
        <dbReference type="Proteomes" id="UP001526426"/>
    </source>
</evidence>
<evidence type="ECO:0000256" key="1">
    <source>
        <dbReference type="ARBA" id="ARBA00006226"/>
    </source>
</evidence>
<sequence>MKRNVIWSRDALDDLKTQVAYIASENPAAAQRISEMITDAAAALSEIPTGRPGRVTGTYEKPVTRLPYIIAYAITASATGESIAILRVIHTARDWPVGKWPEI</sequence>
<evidence type="ECO:0000256" key="2">
    <source>
        <dbReference type="ARBA" id="ARBA00022649"/>
    </source>
</evidence>
<dbReference type="EMBL" id="JAIHOM010000072">
    <property type="protein sequence ID" value="MCW6037462.1"/>
    <property type="molecule type" value="Genomic_DNA"/>
</dbReference>
<comment type="similarity">
    <text evidence="1">Belongs to the RelE toxin family.</text>
</comment>
<gene>
    <name evidence="3" type="ORF">K4A83_14440</name>
</gene>
<dbReference type="InterPro" id="IPR035093">
    <property type="entry name" value="RelE/ParE_toxin_dom_sf"/>
</dbReference>
<name>A0ABT3L7H9_9CYAN</name>
<dbReference type="PANTHER" id="PTHR33755:SF6">
    <property type="entry name" value="PLASMID STABILIZATION SYSTEM PROTEIN"/>
    <property type="match status" value="1"/>
</dbReference>
<comment type="caution">
    <text evidence="3">The sequence shown here is derived from an EMBL/GenBank/DDBJ whole genome shotgun (WGS) entry which is preliminary data.</text>
</comment>
<dbReference type="Gene3D" id="3.30.2310.20">
    <property type="entry name" value="RelE-like"/>
    <property type="match status" value="1"/>
</dbReference>
<accession>A0ABT3L7H9</accession>
<dbReference type="Pfam" id="PF05016">
    <property type="entry name" value="ParE_toxin"/>
    <property type="match status" value="1"/>
</dbReference>
<reference evidence="3 4" key="1">
    <citation type="submission" date="2021-08" db="EMBL/GenBank/DDBJ databases">
        <title>Draft genome sequence of Spirulina subsalsa with high tolerance to salinity and hype-accumulation of phycocyanin.</title>
        <authorList>
            <person name="Pei H."/>
            <person name="Jiang L."/>
        </authorList>
    </citation>
    <scope>NUCLEOTIDE SEQUENCE [LARGE SCALE GENOMIC DNA]</scope>
    <source>
        <strain evidence="3 4">FACHB-351</strain>
    </source>
</reference>
<protein>
    <submittedName>
        <fullName evidence="3">Type II toxin-antitoxin system RelE/ParE family toxin</fullName>
    </submittedName>
</protein>
<dbReference type="PANTHER" id="PTHR33755">
    <property type="entry name" value="TOXIN PARE1-RELATED"/>
    <property type="match status" value="1"/>
</dbReference>